<keyword evidence="2" id="KW-0812">Transmembrane</keyword>
<evidence type="ECO:0000313" key="3">
    <source>
        <dbReference type="EMBL" id="CAL1400781.1"/>
    </source>
</evidence>
<organism evidence="3 4">
    <name type="scientific">Linum trigynum</name>
    <dbReference type="NCBI Taxonomy" id="586398"/>
    <lineage>
        <taxon>Eukaryota</taxon>
        <taxon>Viridiplantae</taxon>
        <taxon>Streptophyta</taxon>
        <taxon>Embryophyta</taxon>
        <taxon>Tracheophyta</taxon>
        <taxon>Spermatophyta</taxon>
        <taxon>Magnoliopsida</taxon>
        <taxon>eudicotyledons</taxon>
        <taxon>Gunneridae</taxon>
        <taxon>Pentapetalae</taxon>
        <taxon>rosids</taxon>
        <taxon>fabids</taxon>
        <taxon>Malpighiales</taxon>
        <taxon>Linaceae</taxon>
        <taxon>Linum</taxon>
    </lineage>
</organism>
<feature type="compositionally biased region" description="Basic and acidic residues" evidence="1">
    <location>
        <begin position="108"/>
        <end position="119"/>
    </location>
</feature>
<dbReference type="AlphaFoldDB" id="A0AAV2FR04"/>
<feature type="region of interest" description="Disordered" evidence="1">
    <location>
        <begin position="68"/>
        <end position="125"/>
    </location>
</feature>
<evidence type="ECO:0000256" key="1">
    <source>
        <dbReference type="SAM" id="MobiDB-lite"/>
    </source>
</evidence>
<protein>
    <submittedName>
        <fullName evidence="3">Uncharacterized protein</fullName>
    </submittedName>
</protein>
<evidence type="ECO:0000256" key="2">
    <source>
        <dbReference type="SAM" id="Phobius"/>
    </source>
</evidence>
<gene>
    <name evidence="3" type="ORF">LTRI10_LOCUS40884</name>
</gene>
<dbReference type="EMBL" id="OZ034820">
    <property type="protein sequence ID" value="CAL1400781.1"/>
    <property type="molecule type" value="Genomic_DNA"/>
</dbReference>
<sequence>MSSSRLSDPSWTRLLQRIDALCADREATARVGGCPAVMAGGPIGLELETAPPEGPSTGEVAVMPGESAMQEDGGQGAALGAASIAQGGTPTSEQRSGEEMGLSPMSRSPEEQAMAEKKPPMKAASEDVMETGGELGKAKPVGVNAAMEVELAEPKTRSASGWSSQRRVRDLTSGSSKKEVEEGGGMALLHSNPREASNRKTPHQQLCPLGQAIWANYYFEGPRVMDCLVQEGEGNFIHGLEKKEESVGLITGQIDQRNGPSLRENGTKLSFSLGPPKKGASKFNEGDGLILQSGLGLQLGWLVGLFWYGLGSMAWEKMV</sequence>
<feature type="transmembrane region" description="Helical" evidence="2">
    <location>
        <begin position="289"/>
        <end position="310"/>
    </location>
</feature>
<keyword evidence="2" id="KW-0472">Membrane</keyword>
<reference evidence="3 4" key="1">
    <citation type="submission" date="2024-04" db="EMBL/GenBank/DDBJ databases">
        <authorList>
            <person name="Fracassetti M."/>
        </authorList>
    </citation>
    <scope>NUCLEOTIDE SEQUENCE [LARGE SCALE GENOMIC DNA]</scope>
</reference>
<evidence type="ECO:0000313" key="4">
    <source>
        <dbReference type="Proteomes" id="UP001497516"/>
    </source>
</evidence>
<proteinExistence type="predicted"/>
<feature type="region of interest" description="Disordered" evidence="1">
    <location>
        <begin position="154"/>
        <end position="184"/>
    </location>
</feature>
<name>A0AAV2FR04_9ROSI</name>
<keyword evidence="4" id="KW-1185">Reference proteome</keyword>
<accession>A0AAV2FR04</accession>
<keyword evidence="2" id="KW-1133">Transmembrane helix</keyword>
<dbReference type="Proteomes" id="UP001497516">
    <property type="component" value="Chromosome 7"/>
</dbReference>